<evidence type="ECO:0000256" key="1">
    <source>
        <dbReference type="SAM" id="MobiDB-lite"/>
    </source>
</evidence>
<protein>
    <submittedName>
        <fullName evidence="2">Uncharacterized protein</fullName>
    </submittedName>
</protein>
<sequence>MSRVSGARRCSDQASGLIKRAPRAIVKRCDSCERQPEHTSRSDCERGDSPQSEGGIKNAEGGKNKQDRDTERFEKASCAECRIEPSAGNTGNLHFNMCQLENGSL</sequence>
<accession>A0A9N7TUV2</accession>
<feature type="compositionally biased region" description="Basic and acidic residues" evidence="1">
    <location>
        <begin position="30"/>
        <end position="48"/>
    </location>
</feature>
<name>A0A9N7TUV2_PLEPL</name>
<dbReference type="Proteomes" id="UP001153269">
    <property type="component" value="Unassembled WGS sequence"/>
</dbReference>
<organism evidence="2 3">
    <name type="scientific">Pleuronectes platessa</name>
    <name type="common">European plaice</name>
    <dbReference type="NCBI Taxonomy" id="8262"/>
    <lineage>
        <taxon>Eukaryota</taxon>
        <taxon>Metazoa</taxon>
        <taxon>Chordata</taxon>
        <taxon>Craniata</taxon>
        <taxon>Vertebrata</taxon>
        <taxon>Euteleostomi</taxon>
        <taxon>Actinopterygii</taxon>
        <taxon>Neopterygii</taxon>
        <taxon>Teleostei</taxon>
        <taxon>Neoteleostei</taxon>
        <taxon>Acanthomorphata</taxon>
        <taxon>Carangaria</taxon>
        <taxon>Pleuronectiformes</taxon>
        <taxon>Pleuronectoidei</taxon>
        <taxon>Pleuronectidae</taxon>
        <taxon>Pleuronectes</taxon>
    </lineage>
</organism>
<gene>
    <name evidence="2" type="ORF">PLEPLA_LOCUS7015</name>
</gene>
<feature type="region of interest" description="Disordered" evidence="1">
    <location>
        <begin position="30"/>
        <end position="71"/>
    </location>
</feature>
<reference evidence="2" key="1">
    <citation type="submission" date="2020-03" db="EMBL/GenBank/DDBJ databases">
        <authorList>
            <person name="Weist P."/>
        </authorList>
    </citation>
    <scope>NUCLEOTIDE SEQUENCE</scope>
</reference>
<dbReference type="EMBL" id="CADEAL010000370">
    <property type="protein sequence ID" value="CAB1419187.1"/>
    <property type="molecule type" value="Genomic_DNA"/>
</dbReference>
<evidence type="ECO:0000313" key="2">
    <source>
        <dbReference type="EMBL" id="CAB1419187.1"/>
    </source>
</evidence>
<keyword evidence="3" id="KW-1185">Reference proteome</keyword>
<comment type="caution">
    <text evidence="2">The sequence shown here is derived from an EMBL/GenBank/DDBJ whole genome shotgun (WGS) entry which is preliminary data.</text>
</comment>
<dbReference type="AlphaFoldDB" id="A0A9N7TUV2"/>
<proteinExistence type="predicted"/>
<feature type="compositionally biased region" description="Basic and acidic residues" evidence="1">
    <location>
        <begin position="60"/>
        <end position="71"/>
    </location>
</feature>
<evidence type="ECO:0000313" key="3">
    <source>
        <dbReference type="Proteomes" id="UP001153269"/>
    </source>
</evidence>